<evidence type="ECO:0000256" key="11">
    <source>
        <dbReference type="SAM" id="Phobius"/>
    </source>
</evidence>
<feature type="transmembrane region" description="Helical" evidence="11">
    <location>
        <begin position="479"/>
        <end position="498"/>
    </location>
</feature>
<keyword evidence="8" id="KW-0325">Glycoprotein</keyword>
<evidence type="ECO:0000313" key="15">
    <source>
        <dbReference type="EMBL" id="CAJ1062260.1"/>
    </source>
</evidence>
<sequence>MLIFLPLLFVLCAKPVHSIFDGTCPRKEPPPGLLVVSPGSKLLLTCSGQVKVDGVQVRVASIGPNTSKRRIPSGETPTLVNITKHTGAFIKSDEKYHTNPAEAEENRIITHTHEGYTASPITHKAQKSDVNRLLKDEYNWEERDDEGEEEEEEEEGGEEDRRVTRAVKMMYQWKWNGKSVEKGDRDWEEMVVEERGATLFLSSVRVTDSGKYTCYDKGRQTFSIRVIIADPPETPTLSCYKRSPSSKLRCEWTPRKAITIIPDCYLLLSKRGRESELFRRIKCSYSPRLSRCWCALDYDEDELRTHHRAYLCVTSIAGNTTSNLKHFTPLGILQPEPPSHVTVQQETGQETRLKVIWTYPKSWKSQDSHYELKYEIKYRPRMSSSIYEQRHTIKKNQHFTITDAMPGVEYVIQLRATEEFDGLWSDWSLPVNACSWTAPSESPLTTTMFPPYPEGSGADVDVMEVGDPVPSEPELSYHFLWISGLFALLSVTLAVYIFRHKDRFTSKLQRLSVVFQCDLPQPQTSASAPPEEQDEGSFDPLHYQEPSSSDVEEEQGEEEDELEQWPNNRMIAQHFNNTTYFFLQKE</sequence>
<dbReference type="SUPFAM" id="SSF49265">
    <property type="entry name" value="Fibronectin type III"/>
    <property type="match status" value="2"/>
</dbReference>
<dbReference type="SUPFAM" id="SSF48726">
    <property type="entry name" value="Immunoglobulin"/>
    <property type="match status" value="1"/>
</dbReference>
<organism evidence="15 16">
    <name type="scientific">Xyrichtys novacula</name>
    <name type="common">Pearly razorfish</name>
    <name type="synonym">Hemipteronotus novacula</name>
    <dbReference type="NCBI Taxonomy" id="13765"/>
    <lineage>
        <taxon>Eukaryota</taxon>
        <taxon>Metazoa</taxon>
        <taxon>Chordata</taxon>
        <taxon>Craniata</taxon>
        <taxon>Vertebrata</taxon>
        <taxon>Euteleostomi</taxon>
        <taxon>Actinopterygii</taxon>
        <taxon>Neopterygii</taxon>
        <taxon>Teleostei</taxon>
        <taxon>Neoteleostei</taxon>
        <taxon>Acanthomorphata</taxon>
        <taxon>Eupercaria</taxon>
        <taxon>Labriformes</taxon>
        <taxon>Labridae</taxon>
        <taxon>Xyrichtys</taxon>
    </lineage>
</organism>
<feature type="chain" id="PRO_5043673483" evidence="12">
    <location>
        <begin position="19"/>
        <end position="586"/>
    </location>
</feature>
<feature type="domain" description="Ig-like" evidence="13">
    <location>
        <begin position="171"/>
        <end position="214"/>
    </location>
</feature>
<keyword evidence="7 15" id="KW-0675">Receptor</keyword>
<proteinExistence type="predicted"/>
<keyword evidence="2 11" id="KW-0812">Transmembrane</keyword>
<evidence type="ECO:0000259" key="13">
    <source>
        <dbReference type="PROSITE" id="PS50835"/>
    </source>
</evidence>
<dbReference type="EMBL" id="OY660871">
    <property type="protein sequence ID" value="CAJ1062260.1"/>
    <property type="molecule type" value="Genomic_DNA"/>
</dbReference>
<evidence type="ECO:0000256" key="5">
    <source>
        <dbReference type="ARBA" id="ARBA00023136"/>
    </source>
</evidence>
<evidence type="ECO:0000256" key="10">
    <source>
        <dbReference type="SAM" id="MobiDB-lite"/>
    </source>
</evidence>
<feature type="compositionally biased region" description="Acidic residues" evidence="10">
    <location>
        <begin position="142"/>
        <end position="158"/>
    </location>
</feature>
<dbReference type="Pfam" id="PF09240">
    <property type="entry name" value="IL6Ra-bind"/>
    <property type="match status" value="1"/>
</dbReference>
<dbReference type="CDD" id="cd00063">
    <property type="entry name" value="FN3"/>
    <property type="match status" value="1"/>
</dbReference>
<feature type="region of interest" description="Disordered" evidence="10">
    <location>
        <begin position="137"/>
        <end position="161"/>
    </location>
</feature>
<dbReference type="GO" id="GO:0009897">
    <property type="term" value="C:external side of plasma membrane"/>
    <property type="evidence" value="ECO:0007669"/>
    <property type="project" value="TreeGrafter"/>
</dbReference>
<dbReference type="InterPro" id="IPR007110">
    <property type="entry name" value="Ig-like_dom"/>
</dbReference>
<feature type="signal peptide" evidence="12">
    <location>
        <begin position="1"/>
        <end position="18"/>
    </location>
</feature>
<dbReference type="PANTHER" id="PTHR23037">
    <property type="entry name" value="CYTOKINE RECEPTOR"/>
    <property type="match status" value="1"/>
</dbReference>
<keyword evidence="5 11" id="KW-0472">Membrane</keyword>
<feature type="domain" description="Fibronectin type-III" evidence="14">
    <location>
        <begin position="337"/>
        <end position="440"/>
    </location>
</feature>
<dbReference type="PROSITE" id="PS50853">
    <property type="entry name" value="FN3"/>
    <property type="match status" value="1"/>
</dbReference>
<feature type="region of interest" description="Disordered" evidence="10">
    <location>
        <begin position="522"/>
        <end position="569"/>
    </location>
</feature>
<dbReference type="InterPro" id="IPR015321">
    <property type="entry name" value="TypeI_recpt_CBD"/>
</dbReference>
<name>A0AAV1FMJ7_XYRNO</name>
<accession>A0AAV1FMJ7</accession>
<keyword evidence="3 12" id="KW-0732">Signal</keyword>
<dbReference type="AlphaFoldDB" id="A0AAV1FMJ7"/>
<evidence type="ECO:0000313" key="16">
    <source>
        <dbReference type="Proteomes" id="UP001178508"/>
    </source>
</evidence>
<keyword evidence="9" id="KW-0393">Immunoglobulin domain</keyword>
<keyword evidence="16" id="KW-1185">Reference proteome</keyword>
<dbReference type="InterPro" id="IPR003961">
    <property type="entry name" value="FN3_dom"/>
</dbReference>
<dbReference type="SMART" id="SM00060">
    <property type="entry name" value="FN3"/>
    <property type="match status" value="1"/>
</dbReference>
<evidence type="ECO:0000256" key="2">
    <source>
        <dbReference type="ARBA" id="ARBA00022692"/>
    </source>
</evidence>
<dbReference type="PANTHER" id="PTHR23037:SF22">
    <property type="entry name" value="CYTOKINE RECEPTOR COMMON SUBUNIT BETA"/>
    <property type="match status" value="1"/>
</dbReference>
<evidence type="ECO:0000256" key="12">
    <source>
        <dbReference type="SAM" id="SignalP"/>
    </source>
</evidence>
<keyword evidence="6" id="KW-1015">Disulfide bond</keyword>
<keyword evidence="4 11" id="KW-1133">Transmembrane helix</keyword>
<dbReference type="PROSITE" id="PS50835">
    <property type="entry name" value="IG_LIKE"/>
    <property type="match status" value="1"/>
</dbReference>
<dbReference type="GO" id="GO:0004896">
    <property type="term" value="F:cytokine receptor activity"/>
    <property type="evidence" value="ECO:0007669"/>
    <property type="project" value="TreeGrafter"/>
</dbReference>
<reference evidence="15" key="1">
    <citation type="submission" date="2023-08" db="EMBL/GenBank/DDBJ databases">
        <authorList>
            <person name="Alioto T."/>
            <person name="Alioto T."/>
            <person name="Gomez Garrido J."/>
        </authorList>
    </citation>
    <scope>NUCLEOTIDE SEQUENCE</scope>
</reference>
<dbReference type="Pfam" id="PF00041">
    <property type="entry name" value="fn3"/>
    <property type="match status" value="1"/>
</dbReference>
<evidence type="ECO:0000256" key="4">
    <source>
        <dbReference type="ARBA" id="ARBA00022989"/>
    </source>
</evidence>
<dbReference type="Proteomes" id="UP001178508">
    <property type="component" value="Chromosome 8"/>
</dbReference>
<evidence type="ECO:0000256" key="1">
    <source>
        <dbReference type="ARBA" id="ARBA00004479"/>
    </source>
</evidence>
<dbReference type="InterPro" id="IPR036179">
    <property type="entry name" value="Ig-like_dom_sf"/>
</dbReference>
<evidence type="ECO:0000256" key="7">
    <source>
        <dbReference type="ARBA" id="ARBA00023170"/>
    </source>
</evidence>
<dbReference type="CDD" id="cd00096">
    <property type="entry name" value="Ig"/>
    <property type="match status" value="1"/>
</dbReference>
<feature type="compositionally biased region" description="Acidic residues" evidence="10">
    <location>
        <begin position="550"/>
        <end position="563"/>
    </location>
</feature>
<evidence type="ECO:0000256" key="6">
    <source>
        <dbReference type="ARBA" id="ARBA00023157"/>
    </source>
</evidence>
<comment type="subcellular location">
    <subcellularLocation>
        <location evidence="1">Membrane</location>
        <topology evidence="1">Single-pass type I membrane protein</topology>
    </subcellularLocation>
</comment>
<dbReference type="InterPro" id="IPR036116">
    <property type="entry name" value="FN3_sf"/>
</dbReference>
<evidence type="ECO:0000259" key="14">
    <source>
        <dbReference type="PROSITE" id="PS50853"/>
    </source>
</evidence>
<evidence type="ECO:0000256" key="9">
    <source>
        <dbReference type="ARBA" id="ARBA00023319"/>
    </source>
</evidence>
<dbReference type="InterPro" id="IPR013783">
    <property type="entry name" value="Ig-like_fold"/>
</dbReference>
<dbReference type="Gene3D" id="2.60.40.10">
    <property type="entry name" value="Immunoglobulins"/>
    <property type="match status" value="3"/>
</dbReference>
<protein>
    <submittedName>
        <fullName evidence="15">Interleukin-6 receptor subunit alpha</fullName>
    </submittedName>
</protein>
<gene>
    <name evidence="15" type="ORF">XNOV1_A004373</name>
</gene>
<evidence type="ECO:0000256" key="8">
    <source>
        <dbReference type="ARBA" id="ARBA00023180"/>
    </source>
</evidence>
<evidence type="ECO:0000256" key="3">
    <source>
        <dbReference type="ARBA" id="ARBA00022729"/>
    </source>
</evidence>
<dbReference type="GO" id="GO:0016064">
    <property type="term" value="P:immunoglobulin mediated immune response"/>
    <property type="evidence" value="ECO:0007669"/>
    <property type="project" value="TreeGrafter"/>
</dbReference>